<keyword evidence="2 6" id="KW-0238">DNA-binding</keyword>
<evidence type="ECO:0000313" key="7">
    <source>
        <dbReference type="Proteomes" id="UP000199696"/>
    </source>
</evidence>
<dbReference type="GO" id="GO:0006355">
    <property type="term" value="P:regulation of DNA-templated transcription"/>
    <property type="evidence" value="ECO:0007669"/>
    <property type="project" value="InterPro"/>
</dbReference>
<proteinExistence type="predicted"/>
<sequence length="289" mass="30742">MSSNATLAPDWAPPHRTAPVAVPDRWAGPERGDRKRATTFRTERGRAFGEPAREAVPGEMARDGGRTRHHGTPATRPGTEPLRVHVSARDTRARAGVLALLRRADLALAAQPDRSPETVVVAAGGTVDEAIEACPTAYRSGDYRLIVVADRFSPSGVRRAVRAGAQVLVGSTEVTPARLAAAVRSAVHGYGRIAYETLVRLINEANSGEPAPAAPVQARPAAAWPVEPLTARQTTVLRLMAEGHGNAAIADTLTCSEHTVKNVIYDLMARLQVRNRAHAVARGVRAGLI</sequence>
<dbReference type="Proteomes" id="UP000199696">
    <property type="component" value="Unassembled WGS sequence"/>
</dbReference>
<evidence type="ECO:0000259" key="5">
    <source>
        <dbReference type="PROSITE" id="PS50043"/>
    </source>
</evidence>
<dbReference type="Pfam" id="PF00196">
    <property type="entry name" value="GerE"/>
    <property type="match status" value="1"/>
</dbReference>
<dbReference type="PROSITE" id="PS50043">
    <property type="entry name" value="HTH_LUXR_2"/>
    <property type="match status" value="1"/>
</dbReference>
<feature type="domain" description="HTH luxR-type" evidence="5">
    <location>
        <begin position="222"/>
        <end position="287"/>
    </location>
</feature>
<keyword evidence="7" id="KW-1185">Reference proteome</keyword>
<organism evidence="6 7">
    <name type="scientific">Micromonospora eburnea</name>
    <dbReference type="NCBI Taxonomy" id="227316"/>
    <lineage>
        <taxon>Bacteria</taxon>
        <taxon>Bacillati</taxon>
        <taxon>Actinomycetota</taxon>
        <taxon>Actinomycetes</taxon>
        <taxon>Micromonosporales</taxon>
        <taxon>Micromonosporaceae</taxon>
        <taxon>Micromonospora</taxon>
    </lineage>
</organism>
<dbReference type="SMART" id="SM00421">
    <property type="entry name" value="HTH_LUXR"/>
    <property type="match status" value="1"/>
</dbReference>
<dbReference type="PANTHER" id="PTHR44688:SF16">
    <property type="entry name" value="DNA-BINDING TRANSCRIPTIONAL ACTIVATOR DEVR_DOSR"/>
    <property type="match status" value="1"/>
</dbReference>
<evidence type="ECO:0000256" key="2">
    <source>
        <dbReference type="ARBA" id="ARBA00023125"/>
    </source>
</evidence>
<dbReference type="Gene3D" id="3.40.50.2300">
    <property type="match status" value="1"/>
</dbReference>
<dbReference type="STRING" id="227316.GA0070604_3715"/>
<protein>
    <submittedName>
        <fullName evidence="6">DNA-binding response regulator, NarL/FixJ family, contains REC and HTH domains</fullName>
    </submittedName>
</protein>
<reference evidence="7" key="1">
    <citation type="submission" date="2016-06" db="EMBL/GenBank/DDBJ databases">
        <authorList>
            <person name="Varghese N."/>
            <person name="Submissions Spin"/>
        </authorList>
    </citation>
    <scope>NUCLEOTIDE SEQUENCE [LARGE SCALE GENOMIC DNA]</scope>
    <source>
        <strain evidence="7">DSM 44814</strain>
    </source>
</reference>
<keyword evidence="3" id="KW-0804">Transcription</keyword>
<feature type="region of interest" description="Disordered" evidence="4">
    <location>
        <begin position="1"/>
        <end position="45"/>
    </location>
</feature>
<feature type="region of interest" description="Disordered" evidence="4">
    <location>
        <begin position="57"/>
        <end position="80"/>
    </location>
</feature>
<dbReference type="CDD" id="cd06170">
    <property type="entry name" value="LuxR_C_like"/>
    <property type="match status" value="1"/>
</dbReference>
<evidence type="ECO:0000256" key="1">
    <source>
        <dbReference type="ARBA" id="ARBA00023015"/>
    </source>
</evidence>
<accession>A0A1C6UVN9</accession>
<dbReference type="GO" id="GO:0003677">
    <property type="term" value="F:DNA binding"/>
    <property type="evidence" value="ECO:0007669"/>
    <property type="project" value="UniProtKB-KW"/>
</dbReference>
<dbReference type="InterPro" id="IPR000792">
    <property type="entry name" value="Tscrpt_reg_LuxR_C"/>
</dbReference>
<dbReference type="AlphaFoldDB" id="A0A1C6UVN9"/>
<dbReference type="SUPFAM" id="SSF46894">
    <property type="entry name" value="C-terminal effector domain of the bipartite response regulators"/>
    <property type="match status" value="1"/>
</dbReference>
<feature type="compositionally biased region" description="Basic and acidic residues" evidence="4">
    <location>
        <begin position="27"/>
        <end position="45"/>
    </location>
</feature>
<evidence type="ECO:0000256" key="3">
    <source>
        <dbReference type="ARBA" id="ARBA00023163"/>
    </source>
</evidence>
<dbReference type="PANTHER" id="PTHR44688">
    <property type="entry name" value="DNA-BINDING TRANSCRIPTIONAL ACTIVATOR DEVR_DOSR"/>
    <property type="match status" value="1"/>
</dbReference>
<evidence type="ECO:0000313" key="6">
    <source>
        <dbReference type="EMBL" id="SCL57879.1"/>
    </source>
</evidence>
<gene>
    <name evidence="6" type="ORF">GA0070604_3715</name>
</gene>
<evidence type="ECO:0000256" key="4">
    <source>
        <dbReference type="SAM" id="MobiDB-lite"/>
    </source>
</evidence>
<name>A0A1C6UVN9_9ACTN</name>
<dbReference type="InterPro" id="IPR016032">
    <property type="entry name" value="Sig_transdc_resp-reg_C-effctor"/>
</dbReference>
<dbReference type="EMBL" id="FMHY01000002">
    <property type="protein sequence ID" value="SCL57879.1"/>
    <property type="molecule type" value="Genomic_DNA"/>
</dbReference>
<keyword evidence="1" id="KW-0805">Transcription regulation</keyword>
<dbReference type="PRINTS" id="PR00038">
    <property type="entry name" value="HTHLUXR"/>
</dbReference>
<dbReference type="RefSeq" id="WP_244161980.1">
    <property type="nucleotide sequence ID" value="NZ_FMHY01000002.1"/>
</dbReference>